<reference evidence="1" key="1">
    <citation type="submission" date="2014-12" db="EMBL/GenBank/DDBJ databases">
        <title>Insight into the proteome of Arion vulgaris.</title>
        <authorList>
            <person name="Aradska J."/>
            <person name="Bulat T."/>
            <person name="Smidak R."/>
            <person name="Sarate P."/>
            <person name="Gangsoo J."/>
            <person name="Sialana F."/>
            <person name="Bilban M."/>
            <person name="Lubec G."/>
        </authorList>
    </citation>
    <scope>NUCLEOTIDE SEQUENCE</scope>
    <source>
        <tissue evidence="1">Skin</tissue>
    </source>
</reference>
<evidence type="ECO:0000313" key="1">
    <source>
        <dbReference type="EMBL" id="CEK75394.1"/>
    </source>
</evidence>
<sequence length="72" mass="8257">LLKTDQAGAHFFDTVLRPARLVEMHEWNKHVKIERQENAPQVQVFLAHIVKENCKPASGSLVIYTHTDKHNA</sequence>
<feature type="non-terminal residue" evidence="1">
    <location>
        <position position="1"/>
    </location>
</feature>
<dbReference type="EMBL" id="HACG01028529">
    <property type="protein sequence ID" value="CEK75394.1"/>
    <property type="molecule type" value="Transcribed_RNA"/>
</dbReference>
<proteinExistence type="predicted"/>
<dbReference type="AlphaFoldDB" id="A0A0B7A383"/>
<protein>
    <submittedName>
        <fullName evidence="1">Uncharacterized protein</fullName>
    </submittedName>
</protein>
<gene>
    <name evidence="1" type="primary">ORF95335</name>
</gene>
<accession>A0A0B7A383</accession>
<feature type="non-terminal residue" evidence="1">
    <location>
        <position position="72"/>
    </location>
</feature>
<organism evidence="1">
    <name type="scientific">Arion vulgaris</name>
    <dbReference type="NCBI Taxonomy" id="1028688"/>
    <lineage>
        <taxon>Eukaryota</taxon>
        <taxon>Metazoa</taxon>
        <taxon>Spiralia</taxon>
        <taxon>Lophotrochozoa</taxon>
        <taxon>Mollusca</taxon>
        <taxon>Gastropoda</taxon>
        <taxon>Heterobranchia</taxon>
        <taxon>Euthyneura</taxon>
        <taxon>Panpulmonata</taxon>
        <taxon>Eupulmonata</taxon>
        <taxon>Stylommatophora</taxon>
        <taxon>Helicina</taxon>
        <taxon>Arionoidea</taxon>
        <taxon>Arionidae</taxon>
        <taxon>Arion</taxon>
    </lineage>
</organism>
<name>A0A0B7A383_9EUPU</name>